<protein>
    <submittedName>
        <fullName evidence="1">Uncharacterized protein</fullName>
    </submittedName>
</protein>
<keyword evidence="2" id="KW-1185">Reference proteome</keyword>
<evidence type="ECO:0000313" key="1">
    <source>
        <dbReference type="EMBL" id="MBB6179989.1"/>
    </source>
</evidence>
<proteinExistence type="predicted"/>
<accession>A0A7X0DEC5</accession>
<dbReference type="Proteomes" id="UP000535501">
    <property type="component" value="Unassembled WGS sequence"/>
</dbReference>
<reference evidence="1 2" key="1">
    <citation type="submission" date="2020-08" db="EMBL/GenBank/DDBJ databases">
        <title>Genomic Encyclopedia of Type Strains, Phase IV (KMG-IV): sequencing the most valuable type-strain genomes for metagenomic binning, comparative biology and taxonomic classification.</title>
        <authorList>
            <person name="Goeker M."/>
        </authorList>
    </citation>
    <scope>NUCLEOTIDE SEQUENCE [LARGE SCALE GENOMIC DNA]</scope>
    <source>
        <strain evidence="1 2">DSM 102134</strain>
    </source>
</reference>
<name>A0A7X0DEC5_9HYPH</name>
<comment type="caution">
    <text evidence="1">The sequence shown here is derived from an EMBL/GenBank/DDBJ whole genome shotgun (WGS) entry which is preliminary data.</text>
</comment>
<dbReference type="RefSeq" id="WP_139346315.1">
    <property type="nucleotide sequence ID" value="NZ_JACHEJ010000003.1"/>
</dbReference>
<gene>
    <name evidence="1" type="ORF">HNQ75_001957</name>
</gene>
<dbReference type="EMBL" id="JACHEJ010000003">
    <property type="protein sequence ID" value="MBB6179989.1"/>
    <property type="molecule type" value="Genomic_DNA"/>
</dbReference>
<organism evidence="1 2">
    <name type="scientific">Pseudorhizobium flavum</name>
    <dbReference type="NCBI Taxonomy" id="1335061"/>
    <lineage>
        <taxon>Bacteria</taxon>
        <taxon>Pseudomonadati</taxon>
        <taxon>Pseudomonadota</taxon>
        <taxon>Alphaproteobacteria</taxon>
        <taxon>Hyphomicrobiales</taxon>
        <taxon>Rhizobiaceae</taxon>
        <taxon>Rhizobium/Agrobacterium group</taxon>
        <taxon>Pseudorhizobium</taxon>
    </lineage>
</organism>
<evidence type="ECO:0000313" key="2">
    <source>
        <dbReference type="Proteomes" id="UP000535501"/>
    </source>
</evidence>
<dbReference type="AlphaFoldDB" id="A0A7X0DEC5"/>
<sequence length="103" mass="11288">MEYSLAKCEIASASTQQGMWAMGSPAYVFGAQLGNAIDNEIRKQEFVKRCMIMHGWKQVPANAAQAKNEPKAVYPQGYKVKPAAAYYGTPYSSRPPRTVVAGQ</sequence>